<dbReference type="EMBL" id="HACG01016025">
    <property type="protein sequence ID" value="CEK62890.1"/>
    <property type="molecule type" value="Transcribed_RNA"/>
</dbReference>
<protein>
    <submittedName>
        <fullName evidence="1">Uncharacterized protein</fullName>
    </submittedName>
</protein>
<gene>
    <name evidence="1" type="primary">ORF46425</name>
    <name evidence="2" type="synonym">ORF46429</name>
</gene>
<reference evidence="1" key="1">
    <citation type="submission" date="2014-12" db="EMBL/GenBank/DDBJ databases">
        <title>Insight into the proteome of Arion vulgaris.</title>
        <authorList>
            <person name="Aradska J."/>
            <person name="Bulat T."/>
            <person name="Smidak R."/>
            <person name="Sarate P."/>
            <person name="Gangsoo J."/>
            <person name="Sialana F."/>
            <person name="Bilban M."/>
            <person name="Lubec G."/>
        </authorList>
    </citation>
    <scope>NUCLEOTIDE SEQUENCE</scope>
    <source>
        <tissue evidence="1">Skin</tissue>
    </source>
</reference>
<accession>A0A0B6Z2S8</accession>
<dbReference type="EMBL" id="HACG01016024">
    <property type="protein sequence ID" value="CEK62889.1"/>
    <property type="molecule type" value="Transcribed_RNA"/>
</dbReference>
<evidence type="ECO:0000313" key="2">
    <source>
        <dbReference type="EMBL" id="CEK62890.1"/>
    </source>
</evidence>
<organism evidence="1">
    <name type="scientific">Arion vulgaris</name>
    <dbReference type="NCBI Taxonomy" id="1028688"/>
    <lineage>
        <taxon>Eukaryota</taxon>
        <taxon>Metazoa</taxon>
        <taxon>Spiralia</taxon>
        <taxon>Lophotrochozoa</taxon>
        <taxon>Mollusca</taxon>
        <taxon>Gastropoda</taxon>
        <taxon>Heterobranchia</taxon>
        <taxon>Euthyneura</taxon>
        <taxon>Panpulmonata</taxon>
        <taxon>Eupulmonata</taxon>
        <taxon>Stylommatophora</taxon>
        <taxon>Helicina</taxon>
        <taxon>Arionoidea</taxon>
        <taxon>Arionidae</taxon>
        <taxon>Arion</taxon>
    </lineage>
</organism>
<proteinExistence type="predicted"/>
<dbReference type="AlphaFoldDB" id="A0A0B6Z2S8"/>
<name>A0A0B6Z2S8_9EUPU</name>
<sequence length="53" mass="6454">MIYSDKCRHSLRKLLLAQPLRIDMETVRKEEKRITWQCKEDINYKIESRCGQV</sequence>
<evidence type="ECO:0000313" key="1">
    <source>
        <dbReference type="EMBL" id="CEK62889.1"/>
    </source>
</evidence>